<dbReference type="Pfam" id="PF08392">
    <property type="entry name" value="FAE1_CUT1_RppA"/>
    <property type="match status" value="1"/>
</dbReference>
<comment type="pathway">
    <text evidence="1 6">Lipid metabolism; fatty acid biosynthesis.</text>
</comment>
<dbReference type="CDD" id="cd00831">
    <property type="entry name" value="CHS_like"/>
    <property type="match status" value="1"/>
</dbReference>
<evidence type="ECO:0000256" key="6">
    <source>
        <dbReference type="PIRNR" id="PIRNR036417"/>
    </source>
</evidence>
<name>A0ABS8VNI9_DATST</name>
<dbReference type="EC" id="2.3.1.-" evidence="6"/>
<evidence type="ECO:0000256" key="2">
    <source>
        <dbReference type="ARBA" id="ARBA00005531"/>
    </source>
</evidence>
<sequence length="424" mass="47591">MSTRRRVFLVDFACYKPPENQQLGRRTFLDKSSRSLLYNKDSLDFMDCILQRSGLGDKTYVSKGLLKEPPDLSAEAANEEVEMAVFGAIDELLLKTRVQCEDIGILVCVCCAYNIMPSLSSVIVKRYKLKDDIRTYNVTGMGCSAGLVALGLVHNLLKVHDNSCALVVTSESTAANVYKGNDRSKLLTNCIFRVGAVALLLSNGPSDQNTSKYELIHTVHSQTANNDRSYNCIFMEEDDEGHRGITINKDLLYAAMKTIRSNISTVAPLVLPVSETFRYLMNLTLRRFRTKSNAEHCNPDFSKSIDHFFPHVGGKPVLDELQKELGFSDEQMEASRMTLYRNGNTSSSSIWYEVAYAEAKGRVKKGDTLWQIAFGSGFKCSSAIWRAIRSVDRNEMNPWCDEIHEFPVDVSEIEVFPDLFVASK</sequence>
<dbReference type="Pfam" id="PF08541">
    <property type="entry name" value="ACP_syn_III_C"/>
    <property type="match status" value="1"/>
</dbReference>
<evidence type="ECO:0000256" key="1">
    <source>
        <dbReference type="ARBA" id="ARBA00005194"/>
    </source>
</evidence>
<dbReference type="InterPro" id="IPR016039">
    <property type="entry name" value="Thiolase-like"/>
</dbReference>
<evidence type="ECO:0000259" key="8">
    <source>
        <dbReference type="Pfam" id="PF08541"/>
    </source>
</evidence>
<evidence type="ECO:0000256" key="4">
    <source>
        <dbReference type="ARBA" id="ARBA00023315"/>
    </source>
</evidence>
<reference evidence="9 10" key="1">
    <citation type="journal article" date="2021" name="BMC Genomics">
        <title>Datura genome reveals duplications of psychoactive alkaloid biosynthetic genes and high mutation rate following tissue culture.</title>
        <authorList>
            <person name="Rajewski A."/>
            <person name="Carter-House D."/>
            <person name="Stajich J."/>
            <person name="Litt A."/>
        </authorList>
    </citation>
    <scope>NUCLEOTIDE SEQUENCE [LARGE SCALE GENOMIC DNA]</scope>
    <source>
        <strain evidence="9">AR-01</strain>
    </source>
</reference>
<keyword evidence="3 6" id="KW-0808">Transferase</keyword>
<dbReference type="PANTHER" id="PTHR31561">
    <property type="entry name" value="3-KETOACYL-COA SYNTHASE"/>
    <property type="match status" value="1"/>
</dbReference>
<comment type="caution">
    <text evidence="9">The sequence shown here is derived from an EMBL/GenBank/DDBJ whole genome shotgun (WGS) entry which is preliminary data.</text>
</comment>
<dbReference type="Gene3D" id="3.40.47.10">
    <property type="match status" value="1"/>
</dbReference>
<dbReference type="SUPFAM" id="SSF53901">
    <property type="entry name" value="Thiolase-like"/>
    <property type="match status" value="2"/>
</dbReference>
<keyword evidence="4 6" id="KW-0012">Acyltransferase</keyword>
<evidence type="ECO:0000259" key="7">
    <source>
        <dbReference type="Pfam" id="PF08392"/>
    </source>
</evidence>
<feature type="domain" description="Beta-ketoacyl-[acyl-carrier-protein] synthase III C-terminal" evidence="8">
    <location>
        <begin position="303"/>
        <end position="386"/>
    </location>
</feature>
<keyword evidence="10" id="KW-1185">Reference proteome</keyword>
<dbReference type="PIRSF" id="PIRSF036417">
    <property type="entry name" value="3-ktacl-CoA_syn"/>
    <property type="match status" value="1"/>
</dbReference>
<evidence type="ECO:0000256" key="5">
    <source>
        <dbReference type="ARBA" id="ARBA00047375"/>
    </source>
</evidence>
<dbReference type="InterPro" id="IPR013747">
    <property type="entry name" value="ACP_syn_III_C"/>
</dbReference>
<dbReference type="InterPro" id="IPR013601">
    <property type="entry name" value="FAE1_typ3_polyketide_synth"/>
</dbReference>
<dbReference type="InterPro" id="IPR012392">
    <property type="entry name" value="3-ktacl-CoA_syn"/>
</dbReference>
<organism evidence="9 10">
    <name type="scientific">Datura stramonium</name>
    <name type="common">Jimsonweed</name>
    <name type="synonym">Common thornapple</name>
    <dbReference type="NCBI Taxonomy" id="4076"/>
    <lineage>
        <taxon>Eukaryota</taxon>
        <taxon>Viridiplantae</taxon>
        <taxon>Streptophyta</taxon>
        <taxon>Embryophyta</taxon>
        <taxon>Tracheophyta</taxon>
        <taxon>Spermatophyta</taxon>
        <taxon>Magnoliopsida</taxon>
        <taxon>eudicotyledons</taxon>
        <taxon>Gunneridae</taxon>
        <taxon>Pentapetalae</taxon>
        <taxon>asterids</taxon>
        <taxon>lamiids</taxon>
        <taxon>Solanales</taxon>
        <taxon>Solanaceae</taxon>
        <taxon>Solanoideae</taxon>
        <taxon>Datureae</taxon>
        <taxon>Datura</taxon>
    </lineage>
</organism>
<protein>
    <recommendedName>
        <fullName evidence="6">3-ketoacyl-CoA synthase</fullName>
        <ecNumber evidence="6">2.3.1.-</ecNumber>
    </recommendedName>
</protein>
<proteinExistence type="inferred from homology"/>
<dbReference type="EMBL" id="JACEIK010005898">
    <property type="protein sequence ID" value="MCE0482381.1"/>
    <property type="molecule type" value="Genomic_DNA"/>
</dbReference>
<evidence type="ECO:0000313" key="10">
    <source>
        <dbReference type="Proteomes" id="UP000823775"/>
    </source>
</evidence>
<comment type="catalytic activity">
    <reaction evidence="5">
        <text>a very-long-chain acyl-CoA + malonyl-CoA + H(+) = a very-long-chain 3-oxoacyl-CoA + CO2 + CoA</text>
        <dbReference type="Rhea" id="RHEA:32727"/>
        <dbReference type="ChEBI" id="CHEBI:15378"/>
        <dbReference type="ChEBI" id="CHEBI:16526"/>
        <dbReference type="ChEBI" id="CHEBI:57287"/>
        <dbReference type="ChEBI" id="CHEBI:57384"/>
        <dbReference type="ChEBI" id="CHEBI:90725"/>
        <dbReference type="ChEBI" id="CHEBI:90736"/>
        <dbReference type="EC" id="2.3.1.199"/>
    </reaction>
</comment>
<comment type="similarity">
    <text evidence="2 6">Belongs to the thiolase-like superfamily. Chalcone/stilbene synthases family.</text>
</comment>
<dbReference type="Proteomes" id="UP000823775">
    <property type="component" value="Unassembled WGS sequence"/>
</dbReference>
<feature type="domain" description="FAE" evidence="7">
    <location>
        <begin position="3"/>
        <end position="287"/>
    </location>
</feature>
<evidence type="ECO:0000313" key="9">
    <source>
        <dbReference type="EMBL" id="MCE0482381.1"/>
    </source>
</evidence>
<evidence type="ECO:0000256" key="3">
    <source>
        <dbReference type="ARBA" id="ARBA00022679"/>
    </source>
</evidence>
<gene>
    <name evidence="9" type="ORF">HAX54_041081</name>
</gene>
<accession>A0ABS8VNI9</accession>